<name>A0AAX6S5V6_HETGA</name>
<accession>A0AAX6S5V6</accession>
<keyword evidence="1" id="KW-0812">Transmembrane</keyword>
<protein>
    <submittedName>
        <fullName evidence="3">Allergin-1 isoform X6</fullName>
    </submittedName>
</protein>
<proteinExistence type="predicted"/>
<organism evidence="2 3">
    <name type="scientific">Heterocephalus glaber</name>
    <name type="common">Naked mole rat</name>
    <dbReference type="NCBI Taxonomy" id="10181"/>
    <lineage>
        <taxon>Eukaryota</taxon>
        <taxon>Metazoa</taxon>
        <taxon>Chordata</taxon>
        <taxon>Craniata</taxon>
        <taxon>Vertebrata</taxon>
        <taxon>Euteleostomi</taxon>
        <taxon>Mammalia</taxon>
        <taxon>Eutheria</taxon>
        <taxon>Euarchontoglires</taxon>
        <taxon>Glires</taxon>
        <taxon>Rodentia</taxon>
        <taxon>Hystricomorpha</taxon>
        <taxon>Bathyergidae</taxon>
        <taxon>Heterocephalus</taxon>
    </lineage>
</organism>
<dbReference type="AlphaFoldDB" id="A0AAX6S5V6"/>
<keyword evidence="1" id="KW-1133">Transmembrane helix</keyword>
<dbReference type="GeneID" id="101705291"/>
<evidence type="ECO:0000313" key="2">
    <source>
        <dbReference type="Proteomes" id="UP000694906"/>
    </source>
</evidence>
<dbReference type="Proteomes" id="UP000694906">
    <property type="component" value="Unplaced"/>
</dbReference>
<keyword evidence="1" id="KW-0472">Membrane</keyword>
<gene>
    <name evidence="3" type="primary">Milr1</name>
</gene>
<dbReference type="CTD" id="284021"/>
<evidence type="ECO:0000313" key="3">
    <source>
        <dbReference type="RefSeq" id="XP_021104313.1"/>
    </source>
</evidence>
<feature type="transmembrane region" description="Helical" evidence="1">
    <location>
        <begin position="49"/>
        <end position="72"/>
    </location>
</feature>
<evidence type="ECO:0000256" key="1">
    <source>
        <dbReference type="SAM" id="Phobius"/>
    </source>
</evidence>
<sequence>MSHLYMCKSSKNMEKSKISLVPSISVQKAVLDCETMKKTHNEDSCPSCLLLLLLLIPVSFLVLLAIVLVCLIPKYKARKAMRENVPKDPGDTPMEGELYENVCKDQAGAGDSQEIHYATPVFQEAARREQETCHDCKTGHVYSELTL</sequence>
<keyword evidence="2" id="KW-1185">Reference proteome</keyword>
<dbReference type="RefSeq" id="XP_021104313.1">
    <property type="nucleotide sequence ID" value="XM_021248654.1"/>
</dbReference>
<reference evidence="3" key="1">
    <citation type="submission" date="2025-08" db="UniProtKB">
        <authorList>
            <consortium name="RefSeq"/>
        </authorList>
    </citation>
    <scope>IDENTIFICATION</scope>
</reference>